<reference evidence="2 3" key="1">
    <citation type="submission" date="2020-04" db="EMBL/GenBank/DDBJ databases">
        <title>Metagenomic profiling of ammonia- and methane-oxidizing microorganisms in a Dutch drinking water treatment plant.</title>
        <authorList>
            <person name="Poghosyan L."/>
            <person name="Leucker S."/>
        </authorList>
    </citation>
    <scope>NUCLEOTIDE SEQUENCE [LARGE SCALE GENOMIC DNA]</scope>
    <source>
        <strain evidence="2">S-RSF-IL-03</strain>
    </source>
</reference>
<dbReference type="Proteomes" id="UP000580839">
    <property type="component" value="Unassembled WGS sequence"/>
</dbReference>
<name>A0A849SFB0_UNCEI</name>
<dbReference type="AlphaFoldDB" id="A0A849SFB0"/>
<feature type="signal peptide" evidence="1">
    <location>
        <begin position="1"/>
        <end position="21"/>
    </location>
</feature>
<protein>
    <submittedName>
        <fullName evidence="2">Uncharacterized protein</fullName>
    </submittedName>
</protein>
<keyword evidence="1" id="KW-0732">Signal</keyword>
<dbReference type="EMBL" id="JABFRW010000089">
    <property type="protein sequence ID" value="NOT34062.1"/>
    <property type="molecule type" value="Genomic_DNA"/>
</dbReference>
<evidence type="ECO:0000313" key="2">
    <source>
        <dbReference type="EMBL" id="NOT34062.1"/>
    </source>
</evidence>
<proteinExistence type="predicted"/>
<sequence length="241" mass="24426">MKKLLLLSSALLLFGASIASAAAPGANLGWTNCGLTATSSNIALACDDNTLTRNLVVSFRVPNAVSDFVGVSTVIDLAVAGAALPAYWQLGAGQCREGSVALGTIGALGGCTNTYSGANQAGGYVFDSAAGPNRIRFRADWVRDTGGALVANTLYSGLVLGISTVGAFDEGFGSCAGCSTPACFVLTGFEAFSLLGGSLGNYGADVRNWATYQGGIPGSTCPELPTPTRSNTWGGVKALYR</sequence>
<gene>
    <name evidence="2" type="ORF">HOP12_07820</name>
</gene>
<evidence type="ECO:0000256" key="1">
    <source>
        <dbReference type="SAM" id="SignalP"/>
    </source>
</evidence>
<organism evidence="2 3">
    <name type="scientific">Eiseniibacteriota bacterium</name>
    <dbReference type="NCBI Taxonomy" id="2212470"/>
    <lineage>
        <taxon>Bacteria</taxon>
        <taxon>Candidatus Eiseniibacteriota</taxon>
    </lineage>
</organism>
<accession>A0A849SFB0</accession>
<comment type="caution">
    <text evidence="2">The sequence shown here is derived from an EMBL/GenBank/DDBJ whole genome shotgun (WGS) entry which is preliminary data.</text>
</comment>
<evidence type="ECO:0000313" key="3">
    <source>
        <dbReference type="Proteomes" id="UP000580839"/>
    </source>
</evidence>
<feature type="chain" id="PRO_5032371172" evidence="1">
    <location>
        <begin position="22"/>
        <end position="241"/>
    </location>
</feature>